<dbReference type="InterPro" id="IPR011856">
    <property type="entry name" value="tRNA_endonuc-like_dom_sf"/>
</dbReference>
<dbReference type="Pfam" id="PF21315">
    <property type="entry name" value="FAN1_HTH"/>
    <property type="match status" value="1"/>
</dbReference>
<dbReference type="CDD" id="cd06127">
    <property type="entry name" value="DEDDh"/>
    <property type="match status" value="1"/>
</dbReference>
<keyword evidence="16" id="KW-1185">Reference proteome</keyword>
<evidence type="ECO:0000256" key="3">
    <source>
        <dbReference type="ARBA" id="ARBA00001946"/>
    </source>
</evidence>
<feature type="domain" description="Exonuclease" evidence="13">
    <location>
        <begin position="542"/>
        <end position="707"/>
    </location>
</feature>
<comment type="cofactor">
    <cofactor evidence="3">
        <name>Mg(2+)</name>
        <dbReference type="ChEBI" id="CHEBI:18420"/>
    </cofactor>
</comment>
<dbReference type="NCBIfam" id="TIGR00573">
    <property type="entry name" value="dnaq"/>
    <property type="match status" value="1"/>
</dbReference>
<dbReference type="Proteomes" id="UP000006512">
    <property type="component" value="Unassembled WGS sequence"/>
</dbReference>
<dbReference type="InterPro" id="IPR012337">
    <property type="entry name" value="RNaseH-like_sf"/>
</dbReference>
<protein>
    <submittedName>
        <fullName evidence="15">Exonuclease, DNA polymerase III, epsilon subunit family domain protein</fullName>
    </submittedName>
</protein>
<comment type="cofactor">
    <cofactor evidence="2">
        <name>Mn(2+)</name>
        <dbReference type="ChEBI" id="CHEBI:29035"/>
    </cofactor>
</comment>
<evidence type="ECO:0000256" key="12">
    <source>
        <dbReference type="ARBA" id="ARBA00049244"/>
    </source>
</evidence>
<dbReference type="SMART" id="SM00479">
    <property type="entry name" value="EXOIII"/>
    <property type="match status" value="1"/>
</dbReference>
<dbReference type="EMBL" id="GL883077">
    <property type="protein sequence ID" value="EGF92599.1"/>
    <property type="molecule type" value="Genomic_DNA"/>
</dbReference>
<dbReference type="PANTHER" id="PTHR15749">
    <property type="entry name" value="FANCONI-ASSOCIATED NUCLEASE 1"/>
    <property type="match status" value="1"/>
</dbReference>
<dbReference type="GO" id="GO:0006260">
    <property type="term" value="P:DNA replication"/>
    <property type="evidence" value="ECO:0007669"/>
    <property type="project" value="InterPro"/>
</dbReference>
<keyword evidence="5" id="KW-0540">Nuclease</keyword>
<organism evidence="15 16">
    <name type="scientific">Asticcacaulis biprosthecium C19</name>
    <dbReference type="NCBI Taxonomy" id="715226"/>
    <lineage>
        <taxon>Bacteria</taxon>
        <taxon>Pseudomonadati</taxon>
        <taxon>Pseudomonadota</taxon>
        <taxon>Alphaproteobacteria</taxon>
        <taxon>Caulobacterales</taxon>
        <taxon>Caulobacteraceae</taxon>
        <taxon>Asticcacaulis</taxon>
    </lineage>
</organism>
<dbReference type="SMART" id="SM00990">
    <property type="entry name" value="VRR_NUC"/>
    <property type="match status" value="1"/>
</dbReference>
<dbReference type="Pfam" id="PF08774">
    <property type="entry name" value="VRR_NUC"/>
    <property type="match status" value="1"/>
</dbReference>
<dbReference type="InterPro" id="IPR014883">
    <property type="entry name" value="VRR_NUC"/>
</dbReference>
<evidence type="ECO:0000256" key="1">
    <source>
        <dbReference type="ARBA" id="ARBA00000983"/>
    </source>
</evidence>
<dbReference type="FunFam" id="3.30.420.10:FF:000045">
    <property type="entry name" value="3'-5' exonuclease DinG"/>
    <property type="match status" value="1"/>
</dbReference>
<dbReference type="GO" id="GO:0046872">
    <property type="term" value="F:metal ion binding"/>
    <property type="evidence" value="ECO:0007669"/>
    <property type="project" value="UniProtKB-KW"/>
</dbReference>
<dbReference type="InterPro" id="IPR049125">
    <property type="entry name" value="FAN1-like_WH"/>
</dbReference>
<evidence type="ECO:0000256" key="2">
    <source>
        <dbReference type="ARBA" id="ARBA00001936"/>
    </source>
</evidence>
<dbReference type="HOGENOM" id="CLU_388147_0_0_5"/>
<evidence type="ECO:0000256" key="10">
    <source>
        <dbReference type="ARBA" id="ARBA00025483"/>
    </source>
</evidence>
<dbReference type="InterPro" id="IPR006054">
    <property type="entry name" value="DnaQ"/>
</dbReference>
<keyword evidence="8" id="KW-0460">Magnesium</keyword>
<evidence type="ECO:0000256" key="7">
    <source>
        <dbReference type="ARBA" id="ARBA00022801"/>
    </source>
</evidence>
<feature type="domain" description="VRR-NUC" evidence="14">
    <location>
        <begin position="423"/>
        <end position="535"/>
    </location>
</feature>
<keyword evidence="15" id="KW-0269">Exonuclease</keyword>
<evidence type="ECO:0000256" key="11">
    <source>
        <dbReference type="ARBA" id="ARBA00026073"/>
    </source>
</evidence>
<keyword evidence="7" id="KW-0378">Hydrolase</keyword>
<dbReference type="RefSeq" id="WP_006271779.1">
    <property type="nucleotide sequence ID" value="NZ_GL883077.1"/>
</dbReference>
<comment type="similarity">
    <text evidence="4">Belongs to the FAN1 family.</text>
</comment>
<dbReference type="STRING" id="715226.ABI_10360"/>
<accession>F4QH62</accession>
<dbReference type="Gene3D" id="3.30.420.10">
    <property type="entry name" value="Ribonuclease H-like superfamily/Ribonuclease H"/>
    <property type="match status" value="1"/>
</dbReference>
<dbReference type="eggNOG" id="COG2176">
    <property type="taxonomic scope" value="Bacteria"/>
</dbReference>
<evidence type="ECO:0000313" key="16">
    <source>
        <dbReference type="Proteomes" id="UP000006512"/>
    </source>
</evidence>
<name>F4QH62_9CAUL</name>
<dbReference type="GO" id="GO:0004528">
    <property type="term" value="F:phosphodiesterase I activity"/>
    <property type="evidence" value="ECO:0007669"/>
    <property type="project" value="UniProtKB-EC"/>
</dbReference>
<keyword evidence="6" id="KW-0479">Metal-binding</keyword>
<dbReference type="InterPro" id="IPR033315">
    <property type="entry name" value="Fan1-like"/>
</dbReference>
<evidence type="ECO:0000259" key="14">
    <source>
        <dbReference type="SMART" id="SM00990"/>
    </source>
</evidence>
<comment type="subunit">
    <text evidence="11">DNA polymerase III contains a core (composed of alpha, epsilon and theta chains) that associates with a tau subunit. This core dimerizes to form the POLIII' complex. PolIII' associates with the gamma complex (composed of gamma, delta, delta', psi and chi chains) and with the beta chain to form the complete DNA polymerase III complex.</text>
</comment>
<evidence type="ECO:0000256" key="8">
    <source>
        <dbReference type="ARBA" id="ARBA00022842"/>
    </source>
</evidence>
<dbReference type="PANTHER" id="PTHR15749:SF4">
    <property type="entry name" value="FANCONI-ASSOCIATED NUCLEASE 1"/>
    <property type="match status" value="1"/>
</dbReference>
<evidence type="ECO:0000313" key="15">
    <source>
        <dbReference type="EMBL" id="EGF92599.1"/>
    </source>
</evidence>
<evidence type="ECO:0000256" key="6">
    <source>
        <dbReference type="ARBA" id="ARBA00022723"/>
    </source>
</evidence>
<comment type="function">
    <text evidence="10">DNA polymerase III is a complex, multichain enzyme responsible for most of the replicative synthesis in bacteria. The epsilon subunit contain the editing function and is a proofreading 3'-5' exonuclease.</text>
</comment>
<dbReference type="GO" id="GO:0036297">
    <property type="term" value="P:interstrand cross-link repair"/>
    <property type="evidence" value="ECO:0007669"/>
    <property type="project" value="InterPro"/>
</dbReference>
<keyword evidence="9" id="KW-0464">Manganese</keyword>
<sequence length="708" mass="79385">MSRTLVLPPTYYRDHFVEMTGFVARLYGDVLGDAEKAFLDQFASLDDDAQCLFVRMCNRKKQAFTAADLSYAEIGGVDGGLARLQASGFIRPAEAEDFRHCLNELSKTDLVAQARQGGVEGFKASWAKPELVRWLVEALEPDELDAVFGLSRLVVPCHKETLGFLLYLYFGRLNDNLLSFTLRDLGVVSIKAREAYTARFDSIDEARAGFVYSDALRRLRHGEHPERIDLDALPPTPTEFSQGLRNDLLFQLGQHHEKRGDGERALALYGLSSAFDSQERTVRLLYARGDHNDVRLRLETMLEAPDHDEACLFAQDFLARKFGKRRTSVFTDLLRGASEITVDELYRGFPETAAMHHFEAEGWSGHHSENGLWPALFGLVFWDELFEGPGALSCGFDAVPQALKDRTFHVKFADAIAHKLAGVADGWIEDLVLRTFRRHEGAGSGLFYWDAGLRARMQSFVRAAPPQALHRILSEITKDFYALRDGFPDLMLTRADEVRFVEIKAEGDQIRRHQLARLKLLQEAGFDASILKVAYRTDPDTTYVVVDVETTGGRAVNDRVTEIAAVKVRGGKIIAEWSSLINPERRIPGYITQLTGITNEMVAGAPKFAEIADDLAAFLSGAVFVAHNVNFDHSFIASEYRRLERRFHAPKLCTCAGMRKYYPGHGSYGLGPLSKEYGIRLENHHRALDDARAAAELLHLVNEKRLAA</sequence>
<gene>
    <name evidence="15" type="ORF">ABI_10360</name>
</gene>
<proteinExistence type="inferred from homology"/>
<dbReference type="GO" id="GO:0003677">
    <property type="term" value="F:DNA binding"/>
    <property type="evidence" value="ECO:0007669"/>
    <property type="project" value="InterPro"/>
</dbReference>
<dbReference type="InterPro" id="IPR013520">
    <property type="entry name" value="Ribonucl_H"/>
</dbReference>
<dbReference type="Gene3D" id="3.40.1350.10">
    <property type="match status" value="1"/>
</dbReference>
<evidence type="ECO:0000256" key="9">
    <source>
        <dbReference type="ARBA" id="ARBA00023211"/>
    </source>
</evidence>
<dbReference type="SUPFAM" id="SSF53098">
    <property type="entry name" value="Ribonuclease H-like"/>
    <property type="match status" value="1"/>
</dbReference>
<dbReference type="AlphaFoldDB" id="F4QH62"/>
<dbReference type="InterPro" id="IPR036397">
    <property type="entry name" value="RNaseH_sf"/>
</dbReference>
<evidence type="ECO:0000256" key="5">
    <source>
        <dbReference type="ARBA" id="ARBA00022722"/>
    </source>
</evidence>
<evidence type="ECO:0000259" key="13">
    <source>
        <dbReference type="SMART" id="SM00479"/>
    </source>
</evidence>
<dbReference type="Pfam" id="PF00929">
    <property type="entry name" value="RNase_T"/>
    <property type="match status" value="1"/>
</dbReference>
<comment type="catalytic activity">
    <reaction evidence="1">
        <text>Hydrolytically removes 5'-nucleotides successively from the 3'-hydroxy termini of 3'-hydroxy-terminated oligonucleotides.</text>
        <dbReference type="EC" id="3.1.4.1"/>
    </reaction>
</comment>
<reference evidence="16" key="1">
    <citation type="submission" date="2011-03" db="EMBL/GenBank/DDBJ databases">
        <title>Draft genome sequence of Brevundimonas diminuta.</title>
        <authorList>
            <person name="Brown P.J.B."/>
            <person name="Buechlein A."/>
            <person name="Hemmerich C."/>
            <person name="Brun Y.V."/>
        </authorList>
    </citation>
    <scope>NUCLEOTIDE SEQUENCE [LARGE SCALE GENOMIC DNA]</scope>
    <source>
        <strain evidence="16">C19</strain>
    </source>
</reference>
<dbReference type="OrthoDB" id="7427781at2"/>
<evidence type="ECO:0000256" key="4">
    <source>
        <dbReference type="ARBA" id="ARBA00005533"/>
    </source>
</evidence>
<dbReference type="GO" id="GO:0003887">
    <property type="term" value="F:DNA-directed DNA polymerase activity"/>
    <property type="evidence" value="ECO:0007669"/>
    <property type="project" value="UniProtKB-EC"/>
</dbReference>
<comment type="catalytic activity">
    <reaction evidence="12">
        <text>DNA(n) + a 2'-deoxyribonucleoside 5'-triphosphate = DNA(n+1) + diphosphate</text>
        <dbReference type="Rhea" id="RHEA:22508"/>
        <dbReference type="Rhea" id="RHEA-COMP:17339"/>
        <dbReference type="Rhea" id="RHEA-COMP:17340"/>
        <dbReference type="ChEBI" id="CHEBI:33019"/>
        <dbReference type="ChEBI" id="CHEBI:61560"/>
        <dbReference type="ChEBI" id="CHEBI:173112"/>
        <dbReference type="EC" id="2.7.7.7"/>
    </reaction>
</comment>